<dbReference type="InterPro" id="IPR002347">
    <property type="entry name" value="SDR_fam"/>
</dbReference>
<organism evidence="4 5">
    <name type="scientific">Dentiradicibacter hellwigii</name>
    <dbReference type="NCBI Taxonomy" id="3149053"/>
    <lineage>
        <taxon>Bacteria</taxon>
        <taxon>Pseudomonadati</taxon>
        <taxon>Pseudomonadota</taxon>
        <taxon>Betaproteobacteria</taxon>
        <taxon>Rhodocyclales</taxon>
        <taxon>Rhodocyclaceae</taxon>
        <taxon>Dentiradicibacter</taxon>
    </lineage>
</organism>
<feature type="domain" description="Ketoreductase" evidence="3">
    <location>
        <begin position="6"/>
        <end position="188"/>
    </location>
</feature>
<dbReference type="PANTHER" id="PTHR43639:SF1">
    <property type="entry name" value="SHORT-CHAIN DEHYDROGENASE_REDUCTASE FAMILY PROTEIN"/>
    <property type="match status" value="1"/>
</dbReference>
<dbReference type="PRINTS" id="PR00080">
    <property type="entry name" value="SDRFAMILY"/>
</dbReference>
<protein>
    <submittedName>
        <fullName evidence="4">SDR family NAD(P)-dependent oxidoreductase</fullName>
    </submittedName>
</protein>
<evidence type="ECO:0000313" key="4">
    <source>
        <dbReference type="EMBL" id="MFA9949648.1"/>
    </source>
</evidence>
<dbReference type="Proteomes" id="UP001574673">
    <property type="component" value="Unassembled WGS sequence"/>
</dbReference>
<reference evidence="5" key="1">
    <citation type="submission" date="2024-06" db="EMBL/GenBank/DDBJ databases">
        <title>Radixoralia hellwigii gen. nov., sp nov., isolated from a root canal in the human oral cavity.</title>
        <authorList>
            <person name="Bartsch S."/>
            <person name="Wittmer A."/>
            <person name="Schulz A.-K."/>
            <person name="Neumann-Schaal M."/>
            <person name="Wolf J."/>
            <person name="Gronow S."/>
            <person name="Tennert C."/>
            <person name="Haecker G."/>
            <person name="Cieplik F."/>
            <person name="Al-Ahmad A."/>
        </authorList>
    </citation>
    <scope>NUCLEOTIDE SEQUENCE [LARGE SCALE GENOMIC DNA]</scope>
    <source>
        <strain evidence="5">Wk13</strain>
    </source>
</reference>
<accession>A0ABV4UDU5</accession>
<gene>
    <name evidence="4" type="ORF">ABCS64_04775</name>
</gene>
<keyword evidence="2" id="KW-0560">Oxidoreductase</keyword>
<evidence type="ECO:0000256" key="1">
    <source>
        <dbReference type="ARBA" id="ARBA00006484"/>
    </source>
</evidence>
<name>A0ABV4UDU5_9RHOO</name>
<dbReference type="PANTHER" id="PTHR43639">
    <property type="entry name" value="OXIDOREDUCTASE, SHORT-CHAIN DEHYDROGENASE/REDUCTASE FAMILY (AFU_ORTHOLOGUE AFUA_5G02870)"/>
    <property type="match status" value="1"/>
</dbReference>
<comment type="caution">
    <text evidence="4">The sequence shown here is derived from an EMBL/GenBank/DDBJ whole genome shotgun (WGS) entry which is preliminary data.</text>
</comment>
<keyword evidence="5" id="KW-1185">Reference proteome</keyword>
<comment type="similarity">
    <text evidence="1">Belongs to the short-chain dehydrogenases/reductases (SDR) family.</text>
</comment>
<dbReference type="Gene3D" id="3.40.50.720">
    <property type="entry name" value="NAD(P)-binding Rossmann-like Domain"/>
    <property type="match status" value="1"/>
</dbReference>
<dbReference type="EMBL" id="JBEUWX010000002">
    <property type="protein sequence ID" value="MFA9949648.1"/>
    <property type="molecule type" value="Genomic_DNA"/>
</dbReference>
<dbReference type="SUPFAM" id="SSF51735">
    <property type="entry name" value="NAD(P)-binding Rossmann-fold domains"/>
    <property type="match status" value="1"/>
</dbReference>
<dbReference type="SMART" id="SM00822">
    <property type="entry name" value="PKS_KR"/>
    <property type="match status" value="1"/>
</dbReference>
<dbReference type="Pfam" id="PF13561">
    <property type="entry name" value="adh_short_C2"/>
    <property type="match status" value="1"/>
</dbReference>
<evidence type="ECO:0000256" key="2">
    <source>
        <dbReference type="ARBA" id="ARBA00023002"/>
    </source>
</evidence>
<sequence length="251" mass="25828">MEFASKTVLVTGGGSGIGKAAALAYAKEGAAVALTYITSAEGAAGVVHDIQAAGGRALAIRADLTRENEVEKVFEQTEGELGALEAVFANAGGIIGRRPTTEMTLDFWREVIDVNLTSTFLTARAAFQRMAPRRRGAIVTMASLAAFNGAGPGAAAYAAVKGAIVAYTRALAKEGGPLGIRVNGVAPGLIATRFHERFNTPQGRRAVVEATPLGCEGAPDDVAQSVLFLSSARSAFVTGEIVQINGGVGFF</sequence>
<dbReference type="InterPro" id="IPR036291">
    <property type="entry name" value="NAD(P)-bd_dom_sf"/>
</dbReference>
<dbReference type="PRINTS" id="PR00081">
    <property type="entry name" value="GDHRDH"/>
</dbReference>
<evidence type="ECO:0000313" key="5">
    <source>
        <dbReference type="Proteomes" id="UP001574673"/>
    </source>
</evidence>
<dbReference type="RefSeq" id="WP_418890760.1">
    <property type="nucleotide sequence ID" value="NZ_JBEUWX010000002.1"/>
</dbReference>
<proteinExistence type="inferred from homology"/>
<dbReference type="InterPro" id="IPR057326">
    <property type="entry name" value="KR_dom"/>
</dbReference>
<evidence type="ECO:0000259" key="3">
    <source>
        <dbReference type="SMART" id="SM00822"/>
    </source>
</evidence>